<evidence type="ECO:0000313" key="3">
    <source>
        <dbReference type="Proteomes" id="UP001519460"/>
    </source>
</evidence>
<dbReference type="Proteomes" id="UP001519460">
    <property type="component" value="Unassembled WGS sequence"/>
</dbReference>
<organism evidence="2 3">
    <name type="scientific">Batillaria attramentaria</name>
    <dbReference type="NCBI Taxonomy" id="370345"/>
    <lineage>
        <taxon>Eukaryota</taxon>
        <taxon>Metazoa</taxon>
        <taxon>Spiralia</taxon>
        <taxon>Lophotrochozoa</taxon>
        <taxon>Mollusca</taxon>
        <taxon>Gastropoda</taxon>
        <taxon>Caenogastropoda</taxon>
        <taxon>Sorbeoconcha</taxon>
        <taxon>Cerithioidea</taxon>
        <taxon>Batillariidae</taxon>
        <taxon>Batillaria</taxon>
    </lineage>
</organism>
<name>A0ABD0M5B6_9CAEN</name>
<reference evidence="2 3" key="1">
    <citation type="journal article" date="2023" name="Sci. Data">
        <title>Genome assembly of the Korean intertidal mud-creeper Batillaria attramentaria.</title>
        <authorList>
            <person name="Patra A.K."/>
            <person name="Ho P.T."/>
            <person name="Jun S."/>
            <person name="Lee S.J."/>
            <person name="Kim Y."/>
            <person name="Won Y.J."/>
        </authorList>
    </citation>
    <scope>NUCLEOTIDE SEQUENCE [LARGE SCALE GENOMIC DNA]</scope>
    <source>
        <strain evidence="2">Wonlab-2016</strain>
    </source>
</reference>
<evidence type="ECO:0000313" key="2">
    <source>
        <dbReference type="EMBL" id="KAK7507139.1"/>
    </source>
</evidence>
<gene>
    <name evidence="2" type="ORF">BaRGS_00001074</name>
</gene>
<sequence length="177" mass="20254">MTPPVSISLKPHHSGGRGFGLSRMSSNRPSGDFRSNKKWESPTYVHRFRRKKRNVTEETFTAPFPARTVSRHDTMNIYVATNEIDTHFYHLLSHFLRVFCLYSQSKEKKSSIASNGDMVYHDVIKELRLSVTSQLRASFPRSYPSSRCLCSTEYATPPPPTNLTKPARSCFIHSILD</sequence>
<dbReference type="EMBL" id="JACVVK020000004">
    <property type="protein sequence ID" value="KAK7507139.1"/>
    <property type="molecule type" value="Genomic_DNA"/>
</dbReference>
<proteinExistence type="predicted"/>
<feature type="region of interest" description="Disordered" evidence="1">
    <location>
        <begin position="1"/>
        <end position="36"/>
    </location>
</feature>
<keyword evidence="3" id="KW-1185">Reference proteome</keyword>
<comment type="caution">
    <text evidence="2">The sequence shown here is derived from an EMBL/GenBank/DDBJ whole genome shotgun (WGS) entry which is preliminary data.</text>
</comment>
<dbReference type="AlphaFoldDB" id="A0ABD0M5B6"/>
<protein>
    <submittedName>
        <fullName evidence="2">Uncharacterized protein</fullName>
    </submittedName>
</protein>
<evidence type="ECO:0000256" key="1">
    <source>
        <dbReference type="SAM" id="MobiDB-lite"/>
    </source>
</evidence>
<accession>A0ABD0M5B6</accession>